<dbReference type="RefSeq" id="WP_048930275.1">
    <property type="nucleotide sequence ID" value="NZ_KQ235879.1"/>
</dbReference>
<evidence type="ECO:0000313" key="1">
    <source>
        <dbReference type="EMBL" id="KMW17907.1"/>
    </source>
</evidence>
<dbReference type="AlphaFoldDB" id="A0A0J9BY33"/>
<protein>
    <submittedName>
        <fullName evidence="1">Uncharacterized protein</fullName>
    </submittedName>
</protein>
<sequence>MRKHLTKSRIVGYGLLLAAAGISAWSLSYARFTAQADGTAAASVAAWGSSSTAIDIHVNGLRPGKTKDYIFSVTNMEDGVISEVGQDYSIGVETTGNLPLEFALTPEISSPDHGGTFAETGENGKLTLNNGMAVVKGGYLPHSVSVIHTYTLAVTWPEEQTGTEYADEIDLVTLTVSSEQTIPVEQQ</sequence>
<organism evidence="1 2">
    <name type="scientific">[Clostridium] citroniae WAL-19142</name>
    <dbReference type="NCBI Taxonomy" id="742734"/>
    <lineage>
        <taxon>Bacteria</taxon>
        <taxon>Bacillati</taxon>
        <taxon>Bacillota</taxon>
        <taxon>Clostridia</taxon>
        <taxon>Lachnospirales</taxon>
        <taxon>Lachnospiraceae</taxon>
        <taxon>Enterocloster</taxon>
    </lineage>
</organism>
<accession>A0A0J9BY33</accession>
<name>A0A0J9BY33_9FIRM</name>
<dbReference type="EMBL" id="ADLK01000025">
    <property type="protein sequence ID" value="KMW17907.1"/>
    <property type="molecule type" value="Genomic_DNA"/>
</dbReference>
<dbReference type="PATRIC" id="fig|742734.4.peg.3631"/>
<gene>
    <name evidence="1" type="ORF">HMPREF9470_03388</name>
</gene>
<comment type="caution">
    <text evidence="1">The sequence shown here is derived from an EMBL/GenBank/DDBJ whole genome shotgun (WGS) entry which is preliminary data.</text>
</comment>
<reference evidence="1 2" key="1">
    <citation type="submission" date="2011-04" db="EMBL/GenBank/DDBJ databases">
        <title>The Genome Sequence of Clostridium citroniae WAL-19142.</title>
        <authorList>
            <consortium name="The Broad Institute Genome Sequencing Platform"/>
            <person name="Earl A."/>
            <person name="Ward D."/>
            <person name="Feldgarden M."/>
            <person name="Gevers D."/>
            <person name="Warren Y.A."/>
            <person name="Tyrrell K.L."/>
            <person name="Citron D.M."/>
            <person name="Goldstein E.J."/>
            <person name="Daigneault M."/>
            <person name="Allen-Vercoe E."/>
            <person name="Young S.K."/>
            <person name="Zeng Q."/>
            <person name="Gargeya S."/>
            <person name="Fitzgerald M."/>
            <person name="Haas B."/>
            <person name="Abouelleil A."/>
            <person name="Alvarado L."/>
            <person name="Arachchi H.M."/>
            <person name="Berlin A."/>
            <person name="Brown A."/>
            <person name="Chapman S.B."/>
            <person name="Chen Z."/>
            <person name="Dunbar C."/>
            <person name="Freedman E."/>
            <person name="Gearin G."/>
            <person name="Gellesch M."/>
            <person name="Goldberg J."/>
            <person name="Griggs A."/>
            <person name="Gujja S."/>
            <person name="Heilman E.R."/>
            <person name="Heiman D."/>
            <person name="Howarth C."/>
            <person name="Larson L."/>
            <person name="Lui A."/>
            <person name="MacDonald P.J."/>
            <person name="Mehta T."/>
            <person name="Montmayeur A."/>
            <person name="Murphy C."/>
            <person name="Neiman D."/>
            <person name="Pearson M."/>
            <person name="Priest M."/>
            <person name="Roberts A."/>
            <person name="Saif S."/>
            <person name="Shea T."/>
            <person name="Shenoy N."/>
            <person name="Sisk P."/>
            <person name="Stolte C."/>
            <person name="Sykes S."/>
            <person name="White J."/>
            <person name="Yandava C."/>
            <person name="Wortman J."/>
            <person name="Nusbaum C."/>
            <person name="Birren B."/>
        </authorList>
    </citation>
    <scope>NUCLEOTIDE SEQUENCE [LARGE SCALE GENOMIC DNA]</scope>
    <source>
        <strain evidence="1 2">WAL-19142</strain>
    </source>
</reference>
<dbReference type="OrthoDB" id="1956471at2"/>
<dbReference type="GeneID" id="93165596"/>
<proteinExistence type="predicted"/>
<evidence type="ECO:0000313" key="2">
    <source>
        <dbReference type="Proteomes" id="UP000037392"/>
    </source>
</evidence>
<dbReference type="Proteomes" id="UP000037392">
    <property type="component" value="Unassembled WGS sequence"/>
</dbReference>